<dbReference type="Proteomes" id="UP001469553">
    <property type="component" value="Unassembled WGS sequence"/>
</dbReference>
<accession>A0ABV0ZTQ0</accession>
<sequence length="105" mass="11569">MIQFTALLQVETAAAGKRDGALINRGFTSEGSFISCSLTNLFHTHKEELLWMLPLVIKSNRSSEVTSEVSGCTPQQATMAGDQCTRHNVLKSKPYEHAVVPVYFP</sequence>
<organism evidence="1 2">
    <name type="scientific">Ameca splendens</name>
    <dbReference type="NCBI Taxonomy" id="208324"/>
    <lineage>
        <taxon>Eukaryota</taxon>
        <taxon>Metazoa</taxon>
        <taxon>Chordata</taxon>
        <taxon>Craniata</taxon>
        <taxon>Vertebrata</taxon>
        <taxon>Euteleostomi</taxon>
        <taxon>Actinopterygii</taxon>
        <taxon>Neopterygii</taxon>
        <taxon>Teleostei</taxon>
        <taxon>Neoteleostei</taxon>
        <taxon>Acanthomorphata</taxon>
        <taxon>Ovalentaria</taxon>
        <taxon>Atherinomorphae</taxon>
        <taxon>Cyprinodontiformes</taxon>
        <taxon>Goodeidae</taxon>
        <taxon>Ameca</taxon>
    </lineage>
</organism>
<name>A0ABV0ZTQ0_9TELE</name>
<keyword evidence="2" id="KW-1185">Reference proteome</keyword>
<evidence type="ECO:0000313" key="2">
    <source>
        <dbReference type="Proteomes" id="UP001469553"/>
    </source>
</evidence>
<evidence type="ECO:0000313" key="1">
    <source>
        <dbReference type="EMBL" id="MEQ2309112.1"/>
    </source>
</evidence>
<proteinExistence type="predicted"/>
<dbReference type="EMBL" id="JAHRIP010071029">
    <property type="protein sequence ID" value="MEQ2309112.1"/>
    <property type="molecule type" value="Genomic_DNA"/>
</dbReference>
<gene>
    <name evidence="1" type="ORF">AMECASPLE_035258</name>
</gene>
<reference evidence="1 2" key="1">
    <citation type="submission" date="2021-06" db="EMBL/GenBank/DDBJ databases">
        <authorList>
            <person name="Palmer J.M."/>
        </authorList>
    </citation>
    <scope>NUCLEOTIDE SEQUENCE [LARGE SCALE GENOMIC DNA]</scope>
    <source>
        <strain evidence="1 2">AS_MEX2019</strain>
        <tissue evidence="1">Muscle</tissue>
    </source>
</reference>
<comment type="caution">
    <text evidence="1">The sequence shown here is derived from an EMBL/GenBank/DDBJ whole genome shotgun (WGS) entry which is preliminary data.</text>
</comment>
<protein>
    <submittedName>
        <fullName evidence="1">Uncharacterized protein</fullName>
    </submittedName>
</protein>